<feature type="non-terminal residue" evidence="1">
    <location>
        <position position="190"/>
    </location>
</feature>
<accession>A0A382SJC6</accession>
<dbReference type="AlphaFoldDB" id="A0A382SJC6"/>
<gene>
    <name evidence="1" type="ORF">METZ01_LOCUS362848</name>
</gene>
<organism evidence="1">
    <name type="scientific">marine metagenome</name>
    <dbReference type="NCBI Taxonomy" id="408172"/>
    <lineage>
        <taxon>unclassified sequences</taxon>
        <taxon>metagenomes</taxon>
        <taxon>ecological metagenomes</taxon>
    </lineage>
</organism>
<reference evidence="1" key="1">
    <citation type="submission" date="2018-05" db="EMBL/GenBank/DDBJ databases">
        <authorList>
            <person name="Lanie J.A."/>
            <person name="Ng W.-L."/>
            <person name="Kazmierczak K.M."/>
            <person name="Andrzejewski T.M."/>
            <person name="Davidsen T.M."/>
            <person name="Wayne K.J."/>
            <person name="Tettelin H."/>
            <person name="Glass J.I."/>
            <person name="Rusch D."/>
            <person name="Podicherti R."/>
            <person name="Tsui H.-C.T."/>
            <person name="Winkler M.E."/>
        </authorList>
    </citation>
    <scope>NUCLEOTIDE SEQUENCE</scope>
</reference>
<sequence>MKYGSHRNWLLGQINFWFRILIFSSFIHTGGVGADTHRSFSSPVLIPIRTLVDFNYSLPEPNYQVRFVQWINATTLKVTASPQGNRSPNDIDLFVDVNQFSGEHSGAGGVEHVVVLSPDYEESECFDLFSDKNWFPDFAQNNIVFDGIFFSDPFGDDSCMFLPAMPEGIRPADQQTDQVLYDGATHSINL</sequence>
<dbReference type="EMBL" id="UINC01129539">
    <property type="protein sequence ID" value="SVD09994.1"/>
    <property type="molecule type" value="Genomic_DNA"/>
</dbReference>
<protein>
    <submittedName>
        <fullName evidence="1">Uncharacterized protein</fullName>
    </submittedName>
</protein>
<proteinExistence type="predicted"/>
<name>A0A382SJC6_9ZZZZ</name>
<evidence type="ECO:0000313" key="1">
    <source>
        <dbReference type="EMBL" id="SVD09994.1"/>
    </source>
</evidence>